<feature type="compositionally biased region" description="Basic and acidic residues" evidence="1">
    <location>
        <begin position="337"/>
        <end position="346"/>
    </location>
</feature>
<feature type="domain" description="Tc1-like transposase DDE" evidence="2">
    <location>
        <begin position="176"/>
        <end position="314"/>
    </location>
</feature>
<reference evidence="3 5" key="1">
    <citation type="submission" date="2014-07" db="EMBL/GenBank/DDBJ databases">
        <authorList>
            <person name="Zhang J.E."/>
            <person name="Yang H."/>
            <person name="Guo J."/>
            <person name="Deng Z."/>
            <person name="Luo H."/>
            <person name="Luo M."/>
            <person name="Zhao B."/>
        </authorList>
    </citation>
    <scope>NUCLEOTIDE SEQUENCE [LARGE SCALE GENOMIC DNA]</scope>
    <source>
        <strain evidence="3 5">1CP</strain>
        <plasmid evidence="5">Plasmid pr1cp1</plasmid>
        <plasmid evidence="3">pR1CP1</plasmid>
    </source>
</reference>
<dbReference type="InterPro" id="IPR036397">
    <property type="entry name" value="RNaseH_sf"/>
</dbReference>
<organism evidence="3 5">
    <name type="scientific">Rhodococcus opacus</name>
    <name type="common">Nocardia opaca</name>
    <dbReference type="NCBI Taxonomy" id="37919"/>
    <lineage>
        <taxon>Bacteria</taxon>
        <taxon>Bacillati</taxon>
        <taxon>Actinomycetota</taxon>
        <taxon>Actinomycetes</taxon>
        <taxon>Mycobacteriales</taxon>
        <taxon>Nocardiaceae</taxon>
        <taxon>Rhodococcus</taxon>
    </lineage>
</organism>
<dbReference type="SUPFAM" id="SSF46689">
    <property type="entry name" value="Homeodomain-like"/>
    <property type="match status" value="1"/>
</dbReference>
<dbReference type="PATRIC" id="fig|37919.13.peg.8131"/>
<dbReference type="PANTHER" id="PTHR30347">
    <property type="entry name" value="POTASSIUM CHANNEL RELATED"/>
    <property type="match status" value="1"/>
</dbReference>
<dbReference type="PANTHER" id="PTHR30347:SF1">
    <property type="entry name" value="MECHANOSENSITIVE CHANNEL MSCK"/>
    <property type="match status" value="1"/>
</dbReference>
<protein>
    <submittedName>
        <fullName evidence="3">Transposase</fullName>
    </submittedName>
</protein>
<accession>A0A1B1KI98</accession>
<sequence length="354" mass="40430">MATRGPRPTDVVLTETERAELEGWARRRTTAAGLAARSRIILAAAADGGSNTEVAQRLGLNRGTVRRWRDRFVEDRCDELLDEPRPGRPRTIDDDKIKDLITSTLETTPKNATHWSTRSMAEHLDISQSTVSRVWRAFGLAPHKQDSWKLSKEPLFTEKVRDVVGLYMNPPERALVLCVDEKTQIQALDRTQPIFPMLPTTPQRASHDYVRNGTSSLYAALDIASGKVIGSLHSRHRAQEFIAFLRKIDAQVPDDLDVHLVMDNASTHKTPAVKRWLLAHPRFVIHFTPTSSSWMNLVERWFAELTTKKLQHSTHTSERHPSMDRDLERQPQALRLGQDRRPDPRLHRTLLHQN</sequence>
<evidence type="ECO:0000313" key="3">
    <source>
        <dbReference type="EMBL" id="ANS32314.1"/>
    </source>
</evidence>
<geneLocation type="plasmid" evidence="3">
    <name>pR1CP1</name>
</geneLocation>
<dbReference type="Gene3D" id="3.30.420.10">
    <property type="entry name" value="Ribonuclease H-like superfamily/Ribonuclease H"/>
    <property type="match status" value="1"/>
</dbReference>
<dbReference type="GO" id="GO:0003676">
    <property type="term" value="F:nucleic acid binding"/>
    <property type="evidence" value="ECO:0007669"/>
    <property type="project" value="InterPro"/>
</dbReference>
<dbReference type="InterPro" id="IPR052702">
    <property type="entry name" value="MscS-like_channel"/>
</dbReference>
<dbReference type="Pfam" id="PF13358">
    <property type="entry name" value="DDE_3"/>
    <property type="match status" value="1"/>
</dbReference>
<dbReference type="SUPFAM" id="SSF53098">
    <property type="entry name" value="Ribonuclease H-like"/>
    <property type="match status" value="1"/>
</dbReference>
<dbReference type="EMBL" id="CP009112">
    <property type="protein sequence ID" value="ANS32406.1"/>
    <property type="molecule type" value="Genomic_DNA"/>
</dbReference>
<dbReference type="InterPro" id="IPR047655">
    <property type="entry name" value="Transpos_IS630-like"/>
</dbReference>
<feature type="region of interest" description="Disordered" evidence="1">
    <location>
        <begin position="312"/>
        <end position="354"/>
    </location>
</feature>
<dbReference type="InterPro" id="IPR009057">
    <property type="entry name" value="Homeodomain-like_sf"/>
</dbReference>
<keyword evidence="3" id="KW-0614">Plasmid</keyword>
<evidence type="ECO:0000259" key="2">
    <source>
        <dbReference type="Pfam" id="PF13358"/>
    </source>
</evidence>
<geneLocation type="plasmid" evidence="5">
    <name>pr1cp1</name>
</geneLocation>
<dbReference type="EMBL" id="CP009112">
    <property type="protein sequence ID" value="ANS32314.1"/>
    <property type="molecule type" value="Genomic_DNA"/>
</dbReference>
<dbReference type="Pfam" id="PF13565">
    <property type="entry name" value="HTH_32"/>
    <property type="match status" value="1"/>
</dbReference>
<dbReference type="AlphaFoldDB" id="A0A1B1KI98"/>
<dbReference type="Gene3D" id="1.10.10.10">
    <property type="entry name" value="Winged helix-like DNA-binding domain superfamily/Winged helix DNA-binding domain"/>
    <property type="match status" value="1"/>
</dbReference>
<evidence type="ECO:0000313" key="5">
    <source>
        <dbReference type="Proteomes" id="UP000186108"/>
    </source>
</evidence>
<gene>
    <name evidence="3" type="ORF">R1CP_38605</name>
    <name evidence="4" type="ORF">R1CP_39110</name>
</gene>
<dbReference type="InterPro" id="IPR012337">
    <property type="entry name" value="RNaseH-like_sf"/>
</dbReference>
<evidence type="ECO:0000313" key="4">
    <source>
        <dbReference type="EMBL" id="ANS32406.1"/>
    </source>
</evidence>
<name>A0A1B1KI98_RHOOP</name>
<evidence type="ECO:0000256" key="1">
    <source>
        <dbReference type="SAM" id="MobiDB-lite"/>
    </source>
</evidence>
<dbReference type="NCBIfam" id="NF033545">
    <property type="entry name" value="transpos_IS630"/>
    <property type="match status" value="1"/>
</dbReference>
<dbReference type="InterPro" id="IPR036388">
    <property type="entry name" value="WH-like_DNA-bd_sf"/>
</dbReference>
<proteinExistence type="predicted"/>
<feature type="compositionally biased region" description="Basic and acidic residues" evidence="1">
    <location>
        <begin position="315"/>
        <end position="329"/>
    </location>
</feature>
<dbReference type="InterPro" id="IPR038717">
    <property type="entry name" value="Tc1-like_DDE_dom"/>
</dbReference>
<dbReference type="Proteomes" id="UP000186108">
    <property type="component" value="Plasmid pR1CP1"/>
</dbReference>